<protein>
    <submittedName>
        <fullName evidence="1">RNA 2'-phosphotransferase</fullName>
    </submittedName>
</protein>
<dbReference type="GO" id="GO:0016740">
    <property type="term" value="F:transferase activity"/>
    <property type="evidence" value="ECO:0007669"/>
    <property type="project" value="InterPro"/>
</dbReference>
<organism evidence="1 2">
    <name type="scientific">Paenibacillus arenilitoris</name>
    <dbReference type="NCBI Taxonomy" id="2772299"/>
    <lineage>
        <taxon>Bacteria</taxon>
        <taxon>Bacillati</taxon>
        <taxon>Bacillota</taxon>
        <taxon>Bacilli</taxon>
        <taxon>Bacillales</taxon>
        <taxon>Paenibacillaceae</taxon>
        <taxon>Paenibacillus</taxon>
    </lineage>
</organism>
<keyword evidence="2" id="KW-1185">Reference proteome</keyword>
<gene>
    <name evidence="1" type="ORF">IDH41_21775</name>
</gene>
<dbReference type="Proteomes" id="UP000632125">
    <property type="component" value="Unassembled WGS sequence"/>
</dbReference>
<dbReference type="Pfam" id="PF01885">
    <property type="entry name" value="PTS_2-RNA"/>
    <property type="match status" value="1"/>
</dbReference>
<evidence type="ECO:0000313" key="1">
    <source>
        <dbReference type="EMBL" id="MBD2871220.1"/>
    </source>
</evidence>
<sequence length="117" mass="13549">MEDRYEGELTNPLTLNLCLNLDYQKLSKKVSYALRHAPWEYELVMDSEGWVAIERLMQALRSKEQWDGQSVPIKDEGEEPIEEIEVGDKVLALILSDTINFTVADYQRYYVTDIGFG</sequence>
<reference evidence="1" key="1">
    <citation type="submission" date="2020-09" db="EMBL/GenBank/DDBJ databases">
        <title>A novel bacterium of genus Paenibacillus, isolated from South China Sea.</title>
        <authorList>
            <person name="Huang H."/>
            <person name="Mo K."/>
            <person name="Hu Y."/>
        </authorList>
    </citation>
    <scope>NUCLEOTIDE SEQUENCE</scope>
    <source>
        <strain evidence="1">IB182493</strain>
    </source>
</reference>
<proteinExistence type="predicted"/>
<dbReference type="InterPro" id="IPR002745">
    <property type="entry name" value="Ptrans_KptA/Tpt1"/>
</dbReference>
<dbReference type="AlphaFoldDB" id="A0A927H7N7"/>
<dbReference type="InterPro" id="IPR042080">
    <property type="entry name" value="RNA_2'-PTrans_N"/>
</dbReference>
<dbReference type="EMBL" id="JACXIY010000028">
    <property type="protein sequence ID" value="MBD2871220.1"/>
    <property type="molecule type" value="Genomic_DNA"/>
</dbReference>
<accession>A0A927H7N7</accession>
<evidence type="ECO:0000313" key="2">
    <source>
        <dbReference type="Proteomes" id="UP000632125"/>
    </source>
</evidence>
<name>A0A927H7N7_9BACL</name>
<dbReference type="SUPFAM" id="SSF56399">
    <property type="entry name" value="ADP-ribosylation"/>
    <property type="match status" value="1"/>
</dbReference>
<dbReference type="RefSeq" id="WP_190864819.1">
    <property type="nucleotide sequence ID" value="NZ_JACXIY010000028.1"/>
</dbReference>
<dbReference type="Gene3D" id="1.10.10.970">
    <property type="entry name" value="RNA 2'-phosphotransferase, Tpt1/KptA family, N-terminal domain"/>
    <property type="match status" value="1"/>
</dbReference>
<comment type="caution">
    <text evidence="1">The sequence shown here is derived from an EMBL/GenBank/DDBJ whole genome shotgun (WGS) entry which is preliminary data.</text>
</comment>